<dbReference type="InterPro" id="IPR039159">
    <property type="entry name" value="SAYSD1"/>
</dbReference>
<dbReference type="InterPro" id="IPR019387">
    <property type="entry name" value="SAYSvFN_dom"/>
</dbReference>
<keyword evidence="1" id="KW-0472">Membrane</keyword>
<dbReference type="Pfam" id="PF10260">
    <property type="entry name" value="SAYSvFN"/>
    <property type="match status" value="1"/>
</dbReference>
<keyword evidence="1" id="KW-0812">Transmembrane</keyword>
<dbReference type="EMBL" id="UYRR01008345">
    <property type="protein sequence ID" value="VDK24266.1"/>
    <property type="molecule type" value="Genomic_DNA"/>
</dbReference>
<protein>
    <submittedName>
        <fullName evidence="5">Si:ch211-59d15.9 (inferred by orthology to a zebrafish protein)</fullName>
    </submittedName>
</protein>
<evidence type="ECO:0000313" key="4">
    <source>
        <dbReference type="Proteomes" id="UP000267096"/>
    </source>
</evidence>
<reference evidence="3 4" key="2">
    <citation type="submission" date="2018-11" db="EMBL/GenBank/DDBJ databases">
        <authorList>
            <consortium name="Pathogen Informatics"/>
        </authorList>
    </citation>
    <scope>NUCLEOTIDE SEQUENCE [LARGE SCALE GENOMIC DNA]</scope>
</reference>
<dbReference type="OrthoDB" id="71310at2759"/>
<proteinExistence type="predicted"/>
<dbReference type="PANTHER" id="PTHR13527:SF0">
    <property type="entry name" value="SAYSVFN DOMAIN-CONTAINING PROTEIN 1"/>
    <property type="match status" value="1"/>
</dbReference>
<evidence type="ECO:0000313" key="5">
    <source>
        <dbReference type="WBParaSite" id="ASIM_0000485001-mRNA-1"/>
    </source>
</evidence>
<dbReference type="AlphaFoldDB" id="A0A0M3JB76"/>
<evidence type="ECO:0000259" key="2">
    <source>
        <dbReference type="Pfam" id="PF10260"/>
    </source>
</evidence>
<feature type="domain" description="SAYSvFN" evidence="2">
    <location>
        <begin position="78"/>
        <end position="144"/>
    </location>
</feature>
<feature type="transmembrane region" description="Helical" evidence="1">
    <location>
        <begin position="90"/>
        <end position="110"/>
    </location>
</feature>
<name>A0A0M3JB76_ANISI</name>
<accession>A0A0M3JB76</accession>
<dbReference type="PANTHER" id="PTHR13527">
    <property type="entry name" value="SAYSVFN DOMAIN-CONTAINING PROTEIN 1"/>
    <property type="match status" value="1"/>
</dbReference>
<keyword evidence="1" id="KW-1133">Transmembrane helix</keyword>
<evidence type="ECO:0000313" key="3">
    <source>
        <dbReference type="EMBL" id="VDK24266.1"/>
    </source>
</evidence>
<dbReference type="WBParaSite" id="ASIM_0000485001-mRNA-1">
    <property type="protein sequence ID" value="ASIM_0000485001-mRNA-1"/>
    <property type="gene ID" value="ASIM_0000485001"/>
</dbReference>
<evidence type="ECO:0000256" key="1">
    <source>
        <dbReference type="SAM" id="Phobius"/>
    </source>
</evidence>
<keyword evidence="4" id="KW-1185">Reference proteome</keyword>
<reference evidence="5" key="1">
    <citation type="submission" date="2017-02" db="UniProtKB">
        <authorList>
            <consortium name="WormBaseParasite"/>
        </authorList>
    </citation>
    <scope>IDENTIFICATION</scope>
</reference>
<gene>
    <name evidence="3" type="ORF">ASIM_LOCUS4665</name>
</gene>
<dbReference type="Proteomes" id="UP000267096">
    <property type="component" value="Unassembled WGS sequence"/>
</dbReference>
<sequence length="152" mass="17330">MISCRNESAENNEHKIGLGTSEASNEAKPSERAWLLVAFESVLYGLYRVWEGALDVYPLRAWRAYAARAPWQCAVVTLSTWLILQISAAYVQFGVVFFIFSLFIAMVLNLGERKANEPSAYSVFNPHCERLPGQLTAEHFERDILMRNRRIS</sequence>
<organism evidence="5">
    <name type="scientific">Anisakis simplex</name>
    <name type="common">Herring worm</name>
    <dbReference type="NCBI Taxonomy" id="6269"/>
    <lineage>
        <taxon>Eukaryota</taxon>
        <taxon>Metazoa</taxon>
        <taxon>Ecdysozoa</taxon>
        <taxon>Nematoda</taxon>
        <taxon>Chromadorea</taxon>
        <taxon>Rhabditida</taxon>
        <taxon>Spirurina</taxon>
        <taxon>Ascaridomorpha</taxon>
        <taxon>Ascaridoidea</taxon>
        <taxon>Anisakidae</taxon>
        <taxon>Anisakis</taxon>
        <taxon>Anisakis simplex complex</taxon>
    </lineage>
</organism>